<organism evidence="2">
    <name type="scientific">bioreactor metagenome</name>
    <dbReference type="NCBI Taxonomy" id="1076179"/>
    <lineage>
        <taxon>unclassified sequences</taxon>
        <taxon>metagenomes</taxon>
        <taxon>ecological metagenomes</taxon>
    </lineage>
</organism>
<gene>
    <name evidence="2" type="ORF">SDC9_131610</name>
</gene>
<dbReference type="AlphaFoldDB" id="A0A645D5Q5"/>
<protein>
    <submittedName>
        <fullName evidence="2">Uncharacterized protein</fullName>
    </submittedName>
</protein>
<proteinExistence type="predicted"/>
<feature type="transmembrane region" description="Helical" evidence="1">
    <location>
        <begin position="6"/>
        <end position="27"/>
    </location>
</feature>
<evidence type="ECO:0000313" key="2">
    <source>
        <dbReference type="EMBL" id="MPM84537.1"/>
    </source>
</evidence>
<reference evidence="2" key="1">
    <citation type="submission" date="2019-08" db="EMBL/GenBank/DDBJ databases">
        <authorList>
            <person name="Kucharzyk K."/>
            <person name="Murdoch R.W."/>
            <person name="Higgins S."/>
            <person name="Loffler F."/>
        </authorList>
    </citation>
    <scope>NUCLEOTIDE SEQUENCE</scope>
</reference>
<sequence length="74" mass="8049">MEKPHVIGVAAGFSFKLQAGAALRCLLRAKMQKGMSPSGFANKRLQSPGHRIIQELEKGDEVRLPGAIRADQHV</sequence>
<keyword evidence="1" id="KW-0472">Membrane</keyword>
<evidence type="ECO:0000256" key="1">
    <source>
        <dbReference type="SAM" id="Phobius"/>
    </source>
</evidence>
<comment type="caution">
    <text evidence="2">The sequence shown here is derived from an EMBL/GenBank/DDBJ whole genome shotgun (WGS) entry which is preliminary data.</text>
</comment>
<keyword evidence="1" id="KW-0812">Transmembrane</keyword>
<accession>A0A645D5Q5</accession>
<name>A0A645D5Q5_9ZZZZ</name>
<dbReference type="EMBL" id="VSSQ01033056">
    <property type="protein sequence ID" value="MPM84537.1"/>
    <property type="molecule type" value="Genomic_DNA"/>
</dbReference>
<keyword evidence="1" id="KW-1133">Transmembrane helix</keyword>